<evidence type="ECO:0000313" key="2">
    <source>
        <dbReference type="Proteomes" id="UP000037122"/>
    </source>
</evidence>
<evidence type="ECO:0000313" key="1">
    <source>
        <dbReference type="EMBL" id="KNE02217.1"/>
    </source>
</evidence>
<comment type="caution">
    <text evidence="1">The sequence shown here is derived from an EMBL/GenBank/DDBJ whole genome shotgun (WGS) entry which is preliminary data.</text>
</comment>
<name>A0A0L0P771_CANAR</name>
<accession>A0A0L0P771</accession>
<dbReference type="AlphaFoldDB" id="A0A0L0P771"/>
<organism evidence="1 2">
    <name type="scientific">Candidozyma auris</name>
    <name type="common">Yeast</name>
    <name type="synonym">Candida auris</name>
    <dbReference type="NCBI Taxonomy" id="498019"/>
    <lineage>
        <taxon>Eukaryota</taxon>
        <taxon>Fungi</taxon>
        <taxon>Dikarya</taxon>
        <taxon>Ascomycota</taxon>
        <taxon>Saccharomycotina</taxon>
        <taxon>Pichiomycetes</taxon>
        <taxon>Metschnikowiaceae</taxon>
        <taxon>Candidozyma</taxon>
    </lineage>
</organism>
<reference evidence="2" key="1">
    <citation type="journal article" date="2015" name="BMC Genomics">
        <title>Draft genome of a commonly misdiagnosed multidrug resistant pathogen Candida auris.</title>
        <authorList>
            <person name="Chatterjee S."/>
            <person name="Alampalli S.V."/>
            <person name="Nageshan R.K."/>
            <person name="Chettiar S.T."/>
            <person name="Joshi S."/>
            <person name="Tatu U.S."/>
        </authorList>
    </citation>
    <scope>NUCLEOTIDE SEQUENCE [LARGE SCALE GENOMIC DNA]</scope>
    <source>
        <strain evidence="2">6684</strain>
    </source>
</reference>
<proteinExistence type="predicted"/>
<dbReference type="VEuPathDB" id="FungiDB:QG37_00465"/>
<sequence length="53" mass="6078">MASLVMAAKKTKQAAVPVWCAVRQRVEGWLLQPLKQCAVHSWESRGRMLVYHK</sequence>
<dbReference type="Proteomes" id="UP000037122">
    <property type="component" value="Unassembled WGS sequence"/>
</dbReference>
<gene>
    <name evidence="1" type="ORF">QG37_00465</name>
</gene>
<protein>
    <submittedName>
        <fullName evidence="1">Uncharacterized protein</fullName>
    </submittedName>
</protein>
<dbReference type="EMBL" id="LGST01000004">
    <property type="protein sequence ID" value="KNE02217.1"/>
    <property type="molecule type" value="Genomic_DNA"/>
</dbReference>